<dbReference type="EMBL" id="JAVDQD010000001">
    <property type="protein sequence ID" value="MDR6237864.1"/>
    <property type="molecule type" value="Genomic_DNA"/>
</dbReference>
<accession>A0AAE4BPD6</accession>
<evidence type="ECO:0000256" key="2">
    <source>
        <dbReference type="ARBA" id="ARBA00023315"/>
    </source>
</evidence>
<dbReference type="InterPro" id="IPR000182">
    <property type="entry name" value="GNAT_dom"/>
</dbReference>
<sequence length="154" mass="17955">MDYNIRKINDKELVEAQTIARRTIRHSYTAFFSEETINMFIDSGAADEEFVKHFEHCYVLANEKEILGFCIFYENFIDLMMIDSNIHGKGLGTTLLQFAESKIAEEGYERMRLETFLENKQAVSFYLKSGWSIIKSQKEEGLNLERITLEKSTV</sequence>
<dbReference type="RefSeq" id="WP_309937336.1">
    <property type="nucleotide sequence ID" value="NZ_AP025305.1"/>
</dbReference>
<gene>
    <name evidence="4" type="ORF">HNQ88_000840</name>
</gene>
<name>A0AAE4BPD6_9BACT</name>
<dbReference type="InterPro" id="IPR016181">
    <property type="entry name" value="Acyl_CoA_acyltransferase"/>
</dbReference>
<dbReference type="Proteomes" id="UP001185092">
    <property type="component" value="Unassembled WGS sequence"/>
</dbReference>
<dbReference type="SUPFAM" id="SSF55729">
    <property type="entry name" value="Acyl-CoA N-acyltransferases (Nat)"/>
    <property type="match status" value="1"/>
</dbReference>
<proteinExistence type="predicted"/>
<protein>
    <submittedName>
        <fullName evidence="4">GNAT superfamily N-acetyltransferase</fullName>
    </submittedName>
</protein>
<feature type="domain" description="N-acetyltransferase" evidence="3">
    <location>
        <begin position="3"/>
        <end position="150"/>
    </location>
</feature>
<dbReference type="PROSITE" id="PS51186">
    <property type="entry name" value="GNAT"/>
    <property type="match status" value="1"/>
</dbReference>
<evidence type="ECO:0000256" key="1">
    <source>
        <dbReference type="ARBA" id="ARBA00022679"/>
    </source>
</evidence>
<dbReference type="Gene3D" id="3.40.630.30">
    <property type="match status" value="1"/>
</dbReference>
<keyword evidence="2" id="KW-0012">Acyltransferase</keyword>
<dbReference type="GO" id="GO:0016747">
    <property type="term" value="F:acyltransferase activity, transferring groups other than amino-acyl groups"/>
    <property type="evidence" value="ECO:0007669"/>
    <property type="project" value="InterPro"/>
</dbReference>
<reference evidence="4" key="1">
    <citation type="submission" date="2023-07" db="EMBL/GenBank/DDBJ databases">
        <title>Genomic Encyclopedia of Type Strains, Phase IV (KMG-IV): sequencing the most valuable type-strain genomes for metagenomic binning, comparative biology and taxonomic classification.</title>
        <authorList>
            <person name="Goeker M."/>
        </authorList>
    </citation>
    <scope>NUCLEOTIDE SEQUENCE</scope>
    <source>
        <strain evidence="4">DSM 26174</strain>
    </source>
</reference>
<organism evidence="4 5">
    <name type="scientific">Aureibacter tunicatorum</name>
    <dbReference type="NCBI Taxonomy" id="866807"/>
    <lineage>
        <taxon>Bacteria</taxon>
        <taxon>Pseudomonadati</taxon>
        <taxon>Bacteroidota</taxon>
        <taxon>Cytophagia</taxon>
        <taxon>Cytophagales</taxon>
        <taxon>Persicobacteraceae</taxon>
        <taxon>Aureibacter</taxon>
    </lineage>
</organism>
<dbReference type="Pfam" id="PF00583">
    <property type="entry name" value="Acetyltransf_1"/>
    <property type="match status" value="1"/>
</dbReference>
<evidence type="ECO:0000259" key="3">
    <source>
        <dbReference type="PROSITE" id="PS51186"/>
    </source>
</evidence>
<dbReference type="CDD" id="cd04301">
    <property type="entry name" value="NAT_SF"/>
    <property type="match status" value="1"/>
</dbReference>
<comment type="caution">
    <text evidence="4">The sequence shown here is derived from an EMBL/GenBank/DDBJ whole genome shotgun (WGS) entry which is preliminary data.</text>
</comment>
<keyword evidence="5" id="KW-1185">Reference proteome</keyword>
<keyword evidence="1" id="KW-0808">Transferase</keyword>
<dbReference type="AlphaFoldDB" id="A0AAE4BPD6"/>
<dbReference type="PANTHER" id="PTHR43420:SF47">
    <property type="entry name" value="N-ACETYLTRANSFERASE DOMAIN-CONTAINING PROTEIN"/>
    <property type="match status" value="1"/>
</dbReference>
<evidence type="ECO:0000313" key="5">
    <source>
        <dbReference type="Proteomes" id="UP001185092"/>
    </source>
</evidence>
<evidence type="ECO:0000313" key="4">
    <source>
        <dbReference type="EMBL" id="MDR6237864.1"/>
    </source>
</evidence>
<dbReference type="PANTHER" id="PTHR43420">
    <property type="entry name" value="ACETYLTRANSFERASE"/>
    <property type="match status" value="1"/>
</dbReference>
<dbReference type="InterPro" id="IPR050680">
    <property type="entry name" value="YpeA/RimI_acetyltransf"/>
</dbReference>